<organism evidence="2 3">
    <name type="scientific">Paractinoplanes hotanensis</name>
    <dbReference type="NCBI Taxonomy" id="2906497"/>
    <lineage>
        <taxon>Bacteria</taxon>
        <taxon>Bacillati</taxon>
        <taxon>Actinomycetota</taxon>
        <taxon>Actinomycetes</taxon>
        <taxon>Micromonosporales</taxon>
        <taxon>Micromonosporaceae</taxon>
        <taxon>Paractinoplanes</taxon>
    </lineage>
</organism>
<dbReference type="EMBL" id="JAMQOL010000037">
    <property type="protein sequence ID" value="MCM4081072.1"/>
    <property type="molecule type" value="Genomic_DNA"/>
</dbReference>
<reference evidence="2 3" key="1">
    <citation type="submission" date="2022-06" db="EMBL/GenBank/DDBJ databases">
        <title>Actinoplanes abujensis sp. nov., isolated from Nigerian arid soil.</title>
        <authorList>
            <person name="Ding P."/>
        </authorList>
    </citation>
    <scope>NUCLEOTIDE SEQUENCE [LARGE SCALE GENOMIC DNA]</scope>
    <source>
        <strain evidence="3">TRM88002</strain>
    </source>
</reference>
<feature type="compositionally biased region" description="Basic and acidic residues" evidence="1">
    <location>
        <begin position="60"/>
        <end position="74"/>
    </location>
</feature>
<keyword evidence="3" id="KW-1185">Reference proteome</keyword>
<protein>
    <submittedName>
        <fullName evidence="2">Uncharacterized protein</fullName>
    </submittedName>
</protein>
<evidence type="ECO:0000256" key="1">
    <source>
        <dbReference type="SAM" id="MobiDB-lite"/>
    </source>
</evidence>
<comment type="caution">
    <text evidence="2">The sequence shown here is derived from an EMBL/GenBank/DDBJ whole genome shotgun (WGS) entry which is preliminary data.</text>
</comment>
<name>A0ABT0Y4Y0_9ACTN</name>
<feature type="region of interest" description="Disordered" evidence="1">
    <location>
        <begin position="1"/>
        <end position="74"/>
    </location>
</feature>
<accession>A0ABT0Y4Y0</accession>
<dbReference type="Proteomes" id="UP001523216">
    <property type="component" value="Unassembled WGS sequence"/>
</dbReference>
<dbReference type="RefSeq" id="WP_251800865.1">
    <property type="nucleotide sequence ID" value="NZ_JAMQOL010000037.1"/>
</dbReference>
<dbReference type="InterPro" id="IPR016024">
    <property type="entry name" value="ARM-type_fold"/>
</dbReference>
<proteinExistence type="predicted"/>
<evidence type="ECO:0000313" key="3">
    <source>
        <dbReference type="Proteomes" id="UP001523216"/>
    </source>
</evidence>
<dbReference type="SUPFAM" id="SSF48371">
    <property type="entry name" value="ARM repeat"/>
    <property type="match status" value="1"/>
</dbReference>
<gene>
    <name evidence="2" type="ORF">LXN57_26195</name>
</gene>
<evidence type="ECO:0000313" key="2">
    <source>
        <dbReference type="EMBL" id="MCM4081072.1"/>
    </source>
</evidence>
<sequence>MSTPETDPEAPRSEPSKSDPVVDTEAKDDTTAEPGDPPADRETAGPEPPGEANTFEDADPEPRPADEDAARSDRRRGFASIMALSTGSHARSFQADQMNFYGGEPSAVPLHGPVPGTVLRRLESSYVETTSAPRLGEMLRVASVLCLVGPAGQGRTTTAIAVAIRYLRERGIKADGNVHILAAESGLAAVTENTVPRRKTLILTLPTDAPAPDVAWFGAMGKTFRDRDSVLIVVSVQTPTGSAVLRDELSVAYAAPDPEAVFRSHIGRLPAWQVDRIAGLDEVRRSVRRCRSPREATLLAVEVLDGVERGLPDSELLSGEPFDHVATAQKELQESELWNRILLVAATVMADLAAGTVAREALRLAEMHKPSGVQSEGPKVEWFTGAQRWAESIKFDEAPSEGSGRIVRLSHPRLAVPLLRVVWEEHVGERDVLLPWLYNLGLHPHKRVRVKAAQAVAQLACYDFDVVMREVLQVWALDGRFRSRESCAMELEALAVAADGRFAKRVRGQVQGWARSNNVALLAAAVAAYGTFLGAKDPDEALSRMREIAGARVSRIDGHRRAAEQAEQGLANIVQRAVIDVFTAGAQEKVIQALAGWAGVPSWRWRRAAARGLLELARKDGSGPWPLLVELSAVQERTYDAVLKLWRNALDAKHRDEASWHGLRRWLDQATELRGNDSARSLVALVDRLEQDLRSQSTDIAKHLDFHQRIWTFRDERRRRSGPTEETHR</sequence>